<keyword evidence="3" id="KW-1185">Reference proteome</keyword>
<reference evidence="2 3" key="1">
    <citation type="journal article" date="2019" name="Sci. Rep.">
        <title>A high-quality genome of Eragrostis curvula grass provides insights into Poaceae evolution and supports new strategies to enhance forage quality.</title>
        <authorList>
            <person name="Carballo J."/>
            <person name="Santos B.A.C.M."/>
            <person name="Zappacosta D."/>
            <person name="Garbus I."/>
            <person name="Selva J.P."/>
            <person name="Gallo C.A."/>
            <person name="Diaz A."/>
            <person name="Albertini E."/>
            <person name="Caccamo M."/>
            <person name="Echenique V."/>
        </authorList>
    </citation>
    <scope>NUCLEOTIDE SEQUENCE [LARGE SCALE GENOMIC DNA]</scope>
    <source>
        <strain evidence="3">cv. Victoria</strain>
        <tissue evidence="2">Leaf</tissue>
    </source>
</reference>
<organism evidence="2 3">
    <name type="scientific">Eragrostis curvula</name>
    <name type="common">weeping love grass</name>
    <dbReference type="NCBI Taxonomy" id="38414"/>
    <lineage>
        <taxon>Eukaryota</taxon>
        <taxon>Viridiplantae</taxon>
        <taxon>Streptophyta</taxon>
        <taxon>Embryophyta</taxon>
        <taxon>Tracheophyta</taxon>
        <taxon>Spermatophyta</taxon>
        <taxon>Magnoliopsida</taxon>
        <taxon>Liliopsida</taxon>
        <taxon>Poales</taxon>
        <taxon>Poaceae</taxon>
        <taxon>PACMAD clade</taxon>
        <taxon>Chloridoideae</taxon>
        <taxon>Eragrostideae</taxon>
        <taxon>Eragrostidinae</taxon>
        <taxon>Eragrostis</taxon>
    </lineage>
</organism>
<feature type="non-terminal residue" evidence="2">
    <location>
        <position position="1"/>
    </location>
</feature>
<protein>
    <submittedName>
        <fullName evidence="2">Uncharacterized protein</fullName>
    </submittedName>
</protein>
<dbReference type="AlphaFoldDB" id="A0A5J9SG06"/>
<dbReference type="PANTHER" id="PTHR33074:SF85">
    <property type="entry name" value="DUF1618 DOMAIN-CONTAINING PROTEIN"/>
    <property type="match status" value="1"/>
</dbReference>
<accession>A0A5J9SG06</accession>
<name>A0A5J9SG06_9POAL</name>
<dbReference type="Gramene" id="TVT98214">
    <property type="protein sequence ID" value="TVT98214"/>
    <property type="gene ID" value="EJB05_56493"/>
</dbReference>
<dbReference type="Proteomes" id="UP000324897">
    <property type="component" value="Unassembled WGS sequence"/>
</dbReference>
<comment type="caution">
    <text evidence="2">The sequence shown here is derived from an EMBL/GenBank/DDBJ whole genome shotgun (WGS) entry which is preliminary data.</text>
</comment>
<proteinExistence type="predicted"/>
<evidence type="ECO:0000256" key="1">
    <source>
        <dbReference type="SAM" id="MobiDB-lite"/>
    </source>
</evidence>
<feature type="region of interest" description="Disordered" evidence="1">
    <location>
        <begin position="189"/>
        <end position="209"/>
    </location>
</feature>
<evidence type="ECO:0000313" key="3">
    <source>
        <dbReference type="Proteomes" id="UP000324897"/>
    </source>
</evidence>
<dbReference type="PANTHER" id="PTHR33074">
    <property type="entry name" value="EXPRESSED PROTEIN-RELATED"/>
    <property type="match status" value="1"/>
</dbReference>
<sequence length="209" mass="22397">MPDSVASSSRFSGPTAWSLLDEFASIGRRKNATTATASTSAGHHVEVSFELVDPPGISRWFIHCPSLETKSSFGPPQIILDLEKRHGFNGPPQILNTADALVLMRMAFFTDQGRRAVTDYFVYRAGPGKPSLDLVPGPCPQALFLKQVGILPCGSGTSEEHYFVVFPAPVPASSGQVRDPRLLVGEQGVEQQGGQNLLRPGDGLPFGGH</sequence>
<dbReference type="EMBL" id="RWGY01000886">
    <property type="protein sequence ID" value="TVT98214.1"/>
    <property type="molecule type" value="Genomic_DNA"/>
</dbReference>
<gene>
    <name evidence="2" type="ORF">EJB05_56493</name>
</gene>
<dbReference type="OrthoDB" id="695762at2759"/>
<feature type="compositionally biased region" description="Low complexity" evidence="1">
    <location>
        <begin position="189"/>
        <end position="198"/>
    </location>
</feature>
<evidence type="ECO:0000313" key="2">
    <source>
        <dbReference type="EMBL" id="TVT98214.1"/>
    </source>
</evidence>